<dbReference type="Proteomes" id="UP001596989">
    <property type="component" value="Unassembled WGS sequence"/>
</dbReference>
<accession>A0ABW3HRM2</accession>
<comment type="caution">
    <text evidence="5">The sequence shown here is derived from an EMBL/GenBank/DDBJ whole genome shotgun (WGS) entry which is preliminary data.</text>
</comment>
<dbReference type="EMBL" id="JBHTJZ010000014">
    <property type="protein sequence ID" value="MFD0960207.1"/>
    <property type="molecule type" value="Genomic_DNA"/>
</dbReference>
<dbReference type="Gene3D" id="2.40.100.10">
    <property type="entry name" value="Cyclophilin-like"/>
    <property type="match status" value="1"/>
</dbReference>
<gene>
    <name evidence="5" type="ORF">ACFQ2I_12475</name>
</gene>
<evidence type="ECO:0000256" key="1">
    <source>
        <dbReference type="ARBA" id="ARBA00022741"/>
    </source>
</evidence>
<sequence>MSRNGGENMALTVMRPGLLTTVQDLGRPAYQQYGVVVGGVMDEGAARVANLLVGNDEGMAVLELTMAGAGLRADEDMAMAICGGDMVVEADGESVPLWRPVLWREGSVLSFLTCRSGCRAYLAVSGGIDVPLVMGSRSTYLRAGIGGLEGRALRKGDKLSVLPSAPGSKQAQVMHMLRGQGGTMSWHAGHFAIMHTPMHVIRIMPGTHMDRLSAESKHALLQTAFRVGVRSDRMGYRLEGQQLQLITKEELLSEAVAAGTIQVPGDGQPIVLLADRQTTGGYPRVAQVAAVDLPIFAGLKPGDEVRFQLITHQDAERLLLQRERDIDVLKAGIALKMKKAGAVSAPT</sequence>
<feature type="domain" description="Carboxyltransferase" evidence="4">
    <location>
        <begin position="32"/>
        <end position="325"/>
    </location>
</feature>
<dbReference type="Pfam" id="PF02626">
    <property type="entry name" value="CT_A_B"/>
    <property type="match status" value="1"/>
</dbReference>
<dbReference type="PANTHER" id="PTHR43309:SF5">
    <property type="entry name" value="5-OXOPROLINASE SUBUNIT C"/>
    <property type="match status" value="1"/>
</dbReference>
<evidence type="ECO:0000259" key="4">
    <source>
        <dbReference type="SMART" id="SM00797"/>
    </source>
</evidence>
<keyword evidence="1" id="KW-0547">Nucleotide-binding</keyword>
<reference evidence="6" key="1">
    <citation type="journal article" date="2019" name="Int. J. Syst. Evol. Microbiol.">
        <title>The Global Catalogue of Microorganisms (GCM) 10K type strain sequencing project: providing services to taxonomists for standard genome sequencing and annotation.</title>
        <authorList>
            <consortium name="The Broad Institute Genomics Platform"/>
            <consortium name="The Broad Institute Genome Sequencing Center for Infectious Disease"/>
            <person name="Wu L."/>
            <person name="Ma J."/>
        </authorList>
    </citation>
    <scope>NUCLEOTIDE SEQUENCE [LARGE SCALE GENOMIC DNA]</scope>
    <source>
        <strain evidence="6">CCUG 59129</strain>
    </source>
</reference>
<dbReference type="PANTHER" id="PTHR43309">
    <property type="entry name" value="5-OXOPROLINASE SUBUNIT C"/>
    <property type="match status" value="1"/>
</dbReference>
<evidence type="ECO:0000313" key="5">
    <source>
        <dbReference type="EMBL" id="MFD0960207.1"/>
    </source>
</evidence>
<dbReference type="NCBIfam" id="TIGR00724">
    <property type="entry name" value="urea_amlyse_rel"/>
    <property type="match status" value="1"/>
</dbReference>
<keyword evidence="3" id="KW-0067">ATP-binding</keyword>
<proteinExistence type="predicted"/>
<dbReference type="InterPro" id="IPR029000">
    <property type="entry name" value="Cyclophilin-like_dom_sf"/>
</dbReference>
<dbReference type="SUPFAM" id="SSF50891">
    <property type="entry name" value="Cyclophilin-like"/>
    <property type="match status" value="1"/>
</dbReference>
<evidence type="ECO:0000313" key="6">
    <source>
        <dbReference type="Proteomes" id="UP001596989"/>
    </source>
</evidence>
<protein>
    <submittedName>
        <fullName evidence="5">Biotin-dependent carboxyltransferase family protein</fullName>
    </submittedName>
</protein>
<dbReference type="RefSeq" id="WP_377564582.1">
    <property type="nucleotide sequence ID" value="NZ_JBHTJZ010000014.1"/>
</dbReference>
<dbReference type="InterPro" id="IPR052708">
    <property type="entry name" value="PxpC"/>
</dbReference>
<keyword evidence="6" id="KW-1185">Reference proteome</keyword>
<organism evidence="5 6">
    <name type="scientific">Paenibacillus chungangensis</name>
    <dbReference type="NCBI Taxonomy" id="696535"/>
    <lineage>
        <taxon>Bacteria</taxon>
        <taxon>Bacillati</taxon>
        <taxon>Bacillota</taxon>
        <taxon>Bacilli</taxon>
        <taxon>Bacillales</taxon>
        <taxon>Paenibacillaceae</taxon>
        <taxon>Paenibacillus</taxon>
    </lineage>
</organism>
<evidence type="ECO:0000256" key="3">
    <source>
        <dbReference type="ARBA" id="ARBA00022840"/>
    </source>
</evidence>
<keyword evidence="2" id="KW-0378">Hydrolase</keyword>
<name>A0ABW3HRM2_9BACL</name>
<dbReference type="InterPro" id="IPR003778">
    <property type="entry name" value="CT_A_B"/>
</dbReference>
<evidence type="ECO:0000256" key="2">
    <source>
        <dbReference type="ARBA" id="ARBA00022801"/>
    </source>
</evidence>
<dbReference type="SMART" id="SM00797">
    <property type="entry name" value="AHS2"/>
    <property type="match status" value="1"/>
</dbReference>